<dbReference type="Gene3D" id="3.90.640.10">
    <property type="entry name" value="Actin, Chain A, domain 4"/>
    <property type="match status" value="1"/>
</dbReference>
<accession>A0A146KGJ4</accession>
<dbReference type="GO" id="GO:0140662">
    <property type="term" value="F:ATP-dependent protein folding chaperone"/>
    <property type="evidence" value="ECO:0007669"/>
    <property type="project" value="InterPro"/>
</dbReference>
<keyword evidence="2" id="KW-0732">Signal</keyword>
<dbReference type="Pfam" id="PF00012">
    <property type="entry name" value="HSP70"/>
    <property type="match status" value="1"/>
</dbReference>
<keyword evidence="7" id="KW-0346">Stress response</keyword>
<dbReference type="PROSITE" id="PS01036">
    <property type="entry name" value="HSP70_3"/>
    <property type="match status" value="1"/>
</dbReference>
<dbReference type="PANTHER" id="PTHR45639">
    <property type="entry name" value="HSC70CB, ISOFORM G-RELATED"/>
    <property type="match status" value="1"/>
</dbReference>
<dbReference type="GO" id="GO:0005788">
    <property type="term" value="C:endoplasmic reticulum lumen"/>
    <property type="evidence" value="ECO:0007669"/>
    <property type="project" value="UniProtKB-SubCell"/>
</dbReference>
<evidence type="ECO:0000256" key="6">
    <source>
        <dbReference type="SAM" id="Coils"/>
    </source>
</evidence>
<dbReference type="GO" id="GO:0030968">
    <property type="term" value="P:endoplasmic reticulum unfolded protein response"/>
    <property type="evidence" value="ECO:0007669"/>
    <property type="project" value="TreeGrafter"/>
</dbReference>
<dbReference type="InterPro" id="IPR013126">
    <property type="entry name" value="Hsp_70_fam"/>
</dbReference>
<dbReference type="Gene3D" id="3.30.30.30">
    <property type="match status" value="1"/>
</dbReference>
<comment type="subcellular location">
    <subcellularLocation>
        <location evidence="1">Endoplasmic reticulum lumen</location>
    </subcellularLocation>
</comment>
<name>A0A146KGJ4_9EUKA</name>
<dbReference type="PANTHER" id="PTHR45639:SF3">
    <property type="entry name" value="HYPOXIA UP-REGULATED PROTEIN 1"/>
    <property type="match status" value="1"/>
</dbReference>
<feature type="coiled-coil region" evidence="6">
    <location>
        <begin position="578"/>
        <end position="605"/>
    </location>
</feature>
<evidence type="ECO:0000256" key="4">
    <source>
        <dbReference type="ARBA" id="ARBA00022840"/>
    </source>
</evidence>
<evidence type="ECO:0000256" key="2">
    <source>
        <dbReference type="ARBA" id="ARBA00022729"/>
    </source>
</evidence>
<dbReference type="InterPro" id="IPR043129">
    <property type="entry name" value="ATPase_NBD"/>
</dbReference>
<dbReference type="GO" id="GO:0005524">
    <property type="term" value="F:ATP binding"/>
    <property type="evidence" value="ECO:0007669"/>
    <property type="project" value="UniProtKB-KW"/>
</dbReference>
<keyword evidence="5" id="KW-0143">Chaperone</keyword>
<dbReference type="SUPFAM" id="SSF53067">
    <property type="entry name" value="Actin-like ATPase domain"/>
    <property type="match status" value="2"/>
</dbReference>
<organism evidence="7">
    <name type="scientific">Trepomonas sp. PC1</name>
    <dbReference type="NCBI Taxonomy" id="1076344"/>
    <lineage>
        <taxon>Eukaryota</taxon>
        <taxon>Metamonada</taxon>
        <taxon>Diplomonadida</taxon>
        <taxon>Hexamitidae</taxon>
        <taxon>Hexamitinae</taxon>
        <taxon>Trepomonas</taxon>
    </lineage>
</organism>
<evidence type="ECO:0000313" key="7">
    <source>
        <dbReference type="EMBL" id="JAP95890.1"/>
    </source>
</evidence>
<keyword evidence="6" id="KW-0175">Coiled coil</keyword>
<evidence type="ECO:0000256" key="1">
    <source>
        <dbReference type="ARBA" id="ARBA00004319"/>
    </source>
</evidence>
<dbReference type="AlphaFoldDB" id="A0A146KGJ4"/>
<keyword evidence="4" id="KW-0067">ATP-binding</keyword>
<proteinExistence type="predicted"/>
<dbReference type="Gene3D" id="3.30.420.40">
    <property type="match status" value="2"/>
</dbReference>
<sequence>LFFNVYQHDIIVELGAASFQVGTVRKFGHGNPIEMILNSQSKRNSPTIVAYDGNSFHVGEYGVAYQKKNPGPVYKLFLNSLNTDSIQFVTDQKEVQSFKDHKNILPLAAVFQHIVQKMVNKTDELNNITLVHPPSWDLKTLNQVKKVVDLIPNAQLFTTVPTPNAVVINHVSYHIDQLQTDQQFVVVDIGASTTEISTVNVTYNQSSKEVFVNLVHNQDLHVAGNNITMCLMRNIPVSNDSKTQNRIFEAVEKAKISLTGNPTYKLLIESINGEDYAAQLNSTQIQQCIDQLYGKLEVQANAPNVIFYGGSSRIPSLQKHFEQLFNRQILKTVNLDEGAIFGAGLALSRFLSNRQQNKFISLDSRRPILQIVNQSLTLNPLQKLKATLEVNLSQKSLTNNHFEMDFVHEYSKWVDVNGSKKKIYLNESRTENISFKAFSDPTVYKITFNASQMSYSCDLLLKPFSQQRMYQKYKAKIYDFVRYSAYDEIKEEAELQTEAVESIKEMIDQKLNATLQILLQTTTLSLPNLTRAALSFKTENGKAKQIELDFQCHEQIFDDISEEEYVQIGDIINRSQQIQQKRSSYEIVRNQAEELKNQAFALINTTKNWTSQKTLADLFQYQNYTMSYLKWIEGQKCDSIKCIEGYTENLTLAVNNMTNLINRYHQIANLLQCRKKADEQFNKQFSSLQELIQKVAVMQTSQIGQMHRQSQESCEIVNALNLEDKADFNESLLYKKKHFNYNDNETLIFDDLFSFYTQQNNLQTQNLSKYVTKSMLTKVKKLSRNCKTQSEAYNLLMNKSDIFIKHKPQLQYYKKKLEKEHRTELNTTCEEIQKVTKSLSEDLDQIFKLLQNVTAEVEGNKLLGAVSALYAQAAENRKAIQLKEKLIDYLLDYQMMSKVLSQEWQLRIDQDMAQALISYQVKQNIRMAPIEQLEQLFRDLRQAFAEIAPQLTKTEL</sequence>
<dbReference type="PRINTS" id="PR00301">
    <property type="entry name" value="HEATSHOCK70"/>
</dbReference>
<reference evidence="7" key="1">
    <citation type="submission" date="2015-07" db="EMBL/GenBank/DDBJ databases">
        <title>Adaptation to a free-living lifestyle via gene acquisitions in the diplomonad Trepomonas sp. PC1.</title>
        <authorList>
            <person name="Xu F."/>
            <person name="Jerlstrom-Hultqvist J."/>
            <person name="Kolisko M."/>
            <person name="Simpson A.G.B."/>
            <person name="Roger A.J."/>
            <person name="Svard S.G."/>
            <person name="Andersson J.O."/>
        </authorList>
    </citation>
    <scope>NUCLEOTIDE SEQUENCE</scope>
    <source>
        <strain evidence="7">PC1</strain>
    </source>
</reference>
<keyword evidence="3" id="KW-0547">Nucleotide-binding</keyword>
<dbReference type="InterPro" id="IPR018181">
    <property type="entry name" value="Heat_shock_70_CS"/>
</dbReference>
<gene>
    <name evidence="7" type="ORF">TPC1_10962</name>
</gene>
<protein>
    <submittedName>
        <fullName evidence="7">Heat shock protein 70</fullName>
    </submittedName>
</protein>
<evidence type="ECO:0000256" key="3">
    <source>
        <dbReference type="ARBA" id="ARBA00022741"/>
    </source>
</evidence>
<feature type="non-terminal residue" evidence="7">
    <location>
        <position position="1"/>
    </location>
</feature>
<dbReference type="GO" id="GO:0034663">
    <property type="term" value="C:endoplasmic reticulum chaperone complex"/>
    <property type="evidence" value="ECO:0007669"/>
    <property type="project" value="TreeGrafter"/>
</dbReference>
<evidence type="ECO:0000256" key="5">
    <source>
        <dbReference type="ARBA" id="ARBA00023186"/>
    </source>
</evidence>
<dbReference type="EMBL" id="GDID01000716">
    <property type="protein sequence ID" value="JAP95890.1"/>
    <property type="molecule type" value="Transcribed_RNA"/>
</dbReference>